<dbReference type="Proteomes" id="UP000324222">
    <property type="component" value="Unassembled WGS sequence"/>
</dbReference>
<gene>
    <name evidence="1" type="ORF">E2C01_037153</name>
</gene>
<comment type="caution">
    <text evidence="1">The sequence shown here is derived from an EMBL/GenBank/DDBJ whole genome shotgun (WGS) entry which is preliminary data.</text>
</comment>
<reference evidence="1 2" key="1">
    <citation type="submission" date="2019-05" db="EMBL/GenBank/DDBJ databases">
        <title>Another draft genome of Portunus trituberculatus and its Hox gene families provides insights of decapod evolution.</title>
        <authorList>
            <person name="Jeong J.-H."/>
            <person name="Song I."/>
            <person name="Kim S."/>
            <person name="Choi T."/>
            <person name="Kim D."/>
            <person name="Ryu S."/>
            <person name="Kim W."/>
        </authorList>
    </citation>
    <scope>NUCLEOTIDE SEQUENCE [LARGE SCALE GENOMIC DNA]</scope>
    <source>
        <tissue evidence="1">Muscle</tissue>
    </source>
</reference>
<keyword evidence="2" id="KW-1185">Reference proteome</keyword>
<accession>A0A5B7FDD5</accession>
<organism evidence="1 2">
    <name type="scientific">Portunus trituberculatus</name>
    <name type="common">Swimming crab</name>
    <name type="synonym">Neptunus trituberculatus</name>
    <dbReference type="NCBI Taxonomy" id="210409"/>
    <lineage>
        <taxon>Eukaryota</taxon>
        <taxon>Metazoa</taxon>
        <taxon>Ecdysozoa</taxon>
        <taxon>Arthropoda</taxon>
        <taxon>Crustacea</taxon>
        <taxon>Multicrustacea</taxon>
        <taxon>Malacostraca</taxon>
        <taxon>Eumalacostraca</taxon>
        <taxon>Eucarida</taxon>
        <taxon>Decapoda</taxon>
        <taxon>Pleocyemata</taxon>
        <taxon>Brachyura</taxon>
        <taxon>Eubrachyura</taxon>
        <taxon>Portunoidea</taxon>
        <taxon>Portunidae</taxon>
        <taxon>Portuninae</taxon>
        <taxon>Portunus</taxon>
    </lineage>
</organism>
<sequence>MSIKWPNRTQISRQKCVPVLHHILSIIPSLTKILSVIATWCTQRDRNTLVTY</sequence>
<proteinExistence type="predicted"/>
<dbReference type="EMBL" id="VSRR010005858">
    <property type="protein sequence ID" value="MPC43505.1"/>
    <property type="molecule type" value="Genomic_DNA"/>
</dbReference>
<protein>
    <submittedName>
        <fullName evidence="1">Uncharacterized protein</fullName>
    </submittedName>
</protein>
<dbReference type="AlphaFoldDB" id="A0A5B7FDD5"/>
<evidence type="ECO:0000313" key="2">
    <source>
        <dbReference type="Proteomes" id="UP000324222"/>
    </source>
</evidence>
<evidence type="ECO:0000313" key="1">
    <source>
        <dbReference type="EMBL" id="MPC43505.1"/>
    </source>
</evidence>
<name>A0A5B7FDD5_PORTR</name>